<dbReference type="PANTHER" id="PTHR24320:SF272">
    <property type="entry name" value="NAD(P)-BINDING ROSSMANN-FOLD SUPERFAMILY PROTEIN"/>
    <property type="match status" value="1"/>
</dbReference>
<proteinExistence type="inferred from homology"/>
<evidence type="ECO:0000256" key="1">
    <source>
        <dbReference type="ARBA" id="ARBA00006484"/>
    </source>
</evidence>
<reference evidence="3 4" key="1">
    <citation type="submission" date="2020-01" db="EMBL/GenBank/DDBJ databases">
        <title>Identification and distribution of gene clusters putatively required for synthesis of sphingolipid metabolism inhibitors in phylogenetically diverse species of the filamentous fungus Fusarium.</title>
        <authorList>
            <person name="Kim H.-S."/>
            <person name="Busman M."/>
            <person name="Brown D.W."/>
            <person name="Divon H."/>
            <person name="Uhlig S."/>
            <person name="Proctor R.H."/>
        </authorList>
    </citation>
    <scope>NUCLEOTIDE SEQUENCE [LARGE SCALE GENOMIC DNA]</scope>
    <source>
        <strain evidence="3 4">NRRL 20459</strain>
    </source>
</reference>
<evidence type="ECO:0000313" key="3">
    <source>
        <dbReference type="EMBL" id="KAF4460646.1"/>
    </source>
</evidence>
<organism evidence="3 4">
    <name type="scientific">Fusarium albosuccineum</name>
    <dbReference type="NCBI Taxonomy" id="1237068"/>
    <lineage>
        <taxon>Eukaryota</taxon>
        <taxon>Fungi</taxon>
        <taxon>Dikarya</taxon>
        <taxon>Ascomycota</taxon>
        <taxon>Pezizomycotina</taxon>
        <taxon>Sordariomycetes</taxon>
        <taxon>Hypocreomycetidae</taxon>
        <taxon>Hypocreales</taxon>
        <taxon>Nectriaceae</taxon>
        <taxon>Fusarium</taxon>
        <taxon>Fusarium decemcellulare species complex</taxon>
    </lineage>
</organism>
<dbReference type="InterPro" id="IPR036291">
    <property type="entry name" value="NAD(P)-bd_dom_sf"/>
</dbReference>
<protein>
    <submittedName>
        <fullName evidence="3">Short-chain dehydrogenase</fullName>
    </submittedName>
</protein>
<dbReference type="SUPFAM" id="SSF51735">
    <property type="entry name" value="NAD(P)-binding Rossmann-fold domains"/>
    <property type="match status" value="1"/>
</dbReference>
<dbReference type="PANTHER" id="PTHR24320">
    <property type="entry name" value="RETINOL DEHYDROGENASE"/>
    <property type="match status" value="1"/>
</dbReference>
<accession>A0A8H4L252</accession>
<evidence type="ECO:0000256" key="2">
    <source>
        <dbReference type="ARBA" id="ARBA00023002"/>
    </source>
</evidence>
<dbReference type="Proteomes" id="UP000554235">
    <property type="component" value="Unassembled WGS sequence"/>
</dbReference>
<dbReference type="EMBL" id="JAADYS010001898">
    <property type="protein sequence ID" value="KAF4460646.1"/>
    <property type="molecule type" value="Genomic_DNA"/>
</dbReference>
<name>A0A8H4L252_9HYPO</name>
<dbReference type="AlphaFoldDB" id="A0A8H4L252"/>
<keyword evidence="4" id="KW-1185">Reference proteome</keyword>
<comment type="caution">
    <text evidence="3">The sequence shown here is derived from an EMBL/GenBank/DDBJ whole genome shotgun (WGS) entry which is preliminary data.</text>
</comment>
<dbReference type="OrthoDB" id="191139at2759"/>
<evidence type="ECO:0000313" key="4">
    <source>
        <dbReference type="Proteomes" id="UP000554235"/>
    </source>
</evidence>
<keyword evidence="2" id="KW-0560">Oxidoreductase</keyword>
<dbReference type="Gene3D" id="3.40.50.720">
    <property type="entry name" value="NAD(P)-binding Rossmann-like Domain"/>
    <property type="match status" value="1"/>
</dbReference>
<dbReference type="GO" id="GO:0016491">
    <property type="term" value="F:oxidoreductase activity"/>
    <property type="evidence" value="ECO:0007669"/>
    <property type="project" value="UniProtKB-KW"/>
</dbReference>
<sequence length="112" mass="12179">MVWTANEIERRYGPRGLHAYSLHPGAIATGLQKHVTKELHMEQGAATTVRAALAKELEGSGGKYLEDCQIIGPWDPATGLTGTGYAPWAYDATKAAKLWELSLELVGLEENE</sequence>
<comment type="similarity">
    <text evidence="1">Belongs to the short-chain dehydrogenases/reductases (SDR) family.</text>
</comment>
<gene>
    <name evidence="3" type="ORF">FALBO_12566</name>
</gene>